<dbReference type="PANTHER" id="PTHR30537">
    <property type="entry name" value="HTH-TYPE TRANSCRIPTIONAL REGULATOR"/>
    <property type="match status" value="1"/>
</dbReference>
<evidence type="ECO:0000256" key="2">
    <source>
        <dbReference type="ARBA" id="ARBA00023015"/>
    </source>
</evidence>
<keyword evidence="4" id="KW-0804">Transcription</keyword>
<dbReference type="InterPro" id="IPR005119">
    <property type="entry name" value="LysR_subst-bd"/>
</dbReference>
<proteinExistence type="inferred from homology"/>
<reference evidence="6 7" key="1">
    <citation type="submission" date="2019-03" db="EMBL/GenBank/DDBJ databases">
        <title>Draft genome of Brevundimonas sp. a heavy metal resistant soil bacteria.</title>
        <authorList>
            <person name="Soto J."/>
        </authorList>
    </citation>
    <scope>NUCLEOTIDE SEQUENCE [LARGE SCALE GENOMIC DNA]</scope>
    <source>
        <strain evidence="6 7">B-10</strain>
    </source>
</reference>
<keyword evidence="2" id="KW-0805">Transcription regulation</keyword>
<dbReference type="InterPro" id="IPR000847">
    <property type="entry name" value="LysR_HTH_N"/>
</dbReference>
<dbReference type="Gene3D" id="1.10.10.10">
    <property type="entry name" value="Winged helix-like DNA-binding domain superfamily/Winged helix DNA-binding domain"/>
    <property type="match status" value="1"/>
</dbReference>
<dbReference type="EMBL" id="SPVH01000006">
    <property type="protein sequence ID" value="TFW12876.1"/>
    <property type="molecule type" value="Genomic_DNA"/>
</dbReference>
<evidence type="ECO:0000256" key="3">
    <source>
        <dbReference type="ARBA" id="ARBA00023125"/>
    </source>
</evidence>
<evidence type="ECO:0000313" key="6">
    <source>
        <dbReference type="EMBL" id="TFW12876.1"/>
    </source>
</evidence>
<dbReference type="Pfam" id="PF00126">
    <property type="entry name" value="HTH_1"/>
    <property type="match status" value="1"/>
</dbReference>
<dbReference type="GO" id="GO:0003700">
    <property type="term" value="F:DNA-binding transcription factor activity"/>
    <property type="evidence" value="ECO:0007669"/>
    <property type="project" value="InterPro"/>
</dbReference>
<protein>
    <submittedName>
        <fullName evidence="6">LysR family transcriptional regulator</fullName>
    </submittedName>
</protein>
<sequence>MSGRTPPPLNALRTFEVFGRHRSMTRAAAELCVTHGAVSRQIAALQASLGVTLVTGPRHALTLTEAGAQLAERLTPAFVAMTDAVEGVRQGAPREIEISCLGTFALKWLIPRLPGFLEAHPEVRVRLSESYAAVDYRRDRFDGAIRIVEPDQAHARTEATRFLGQYQGPVGAPALMASLPTLDAVARAPRLRSATFRRAWPAWSDLAGVVLPPATTEREFAHNHSLVEAAISGLGVAIAPWAFVAPDVIAGRLAAPFGFVERPSWFAFLRPEGRRDAAVDAFRDWLVAEGARSPPPPIPSTGPGD</sequence>
<dbReference type="SUPFAM" id="SSF46785">
    <property type="entry name" value="Winged helix' DNA-binding domain"/>
    <property type="match status" value="1"/>
</dbReference>
<keyword evidence="7" id="KW-1185">Reference proteome</keyword>
<evidence type="ECO:0000256" key="1">
    <source>
        <dbReference type="ARBA" id="ARBA00009437"/>
    </source>
</evidence>
<dbReference type="SUPFAM" id="SSF53850">
    <property type="entry name" value="Periplasmic binding protein-like II"/>
    <property type="match status" value="1"/>
</dbReference>
<dbReference type="PROSITE" id="PS50931">
    <property type="entry name" value="HTH_LYSR"/>
    <property type="match status" value="1"/>
</dbReference>
<evidence type="ECO:0000313" key="7">
    <source>
        <dbReference type="Proteomes" id="UP000298216"/>
    </source>
</evidence>
<dbReference type="InterPro" id="IPR058163">
    <property type="entry name" value="LysR-type_TF_proteobact-type"/>
</dbReference>
<dbReference type="Pfam" id="PF03466">
    <property type="entry name" value="LysR_substrate"/>
    <property type="match status" value="1"/>
</dbReference>
<dbReference type="Proteomes" id="UP000298216">
    <property type="component" value="Unassembled WGS sequence"/>
</dbReference>
<dbReference type="AlphaFoldDB" id="A0A4Y9RYQ4"/>
<dbReference type="Gene3D" id="3.40.190.10">
    <property type="entry name" value="Periplasmic binding protein-like II"/>
    <property type="match status" value="2"/>
</dbReference>
<comment type="similarity">
    <text evidence="1">Belongs to the LysR transcriptional regulatory family.</text>
</comment>
<comment type="caution">
    <text evidence="6">The sequence shown here is derived from an EMBL/GenBank/DDBJ whole genome shotgun (WGS) entry which is preliminary data.</text>
</comment>
<name>A0A4Y9RYQ4_9CAUL</name>
<feature type="domain" description="HTH lysR-type" evidence="5">
    <location>
        <begin position="7"/>
        <end position="64"/>
    </location>
</feature>
<evidence type="ECO:0000259" key="5">
    <source>
        <dbReference type="PROSITE" id="PS50931"/>
    </source>
</evidence>
<dbReference type="RefSeq" id="WP_135195343.1">
    <property type="nucleotide sequence ID" value="NZ_SPVH01000006.1"/>
</dbReference>
<dbReference type="GO" id="GO:0006351">
    <property type="term" value="P:DNA-templated transcription"/>
    <property type="evidence" value="ECO:0007669"/>
    <property type="project" value="TreeGrafter"/>
</dbReference>
<dbReference type="OrthoDB" id="9793571at2"/>
<accession>A0A4Y9RYQ4</accession>
<dbReference type="InterPro" id="IPR036390">
    <property type="entry name" value="WH_DNA-bd_sf"/>
</dbReference>
<organism evidence="6 7">
    <name type="scientific">Brevundimonas intermedia</name>
    <dbReference type="NCBI Taxonomy" id="74315"/>
    <lineage>
        <taxon>Bacteria</taxon>
        <taxon>Pseudomonadati</taxon>
        <taxon>Pseudomonadota</taxon>
        <taxon>Alphaproteobacteria</taxon>
        <taxon>Caulobacterales</taxon>
        <taxon>Caulobacteraceae</taxon>
        <taxon>Brevundimonas</taxon>
    </lineage>
</organism>
<gene>
    <name evidence="6" type="ORF">EGY25_12915</name>
</gene>
<keyword evidence="3" id="KW-0238">DNA-binding</keyword>
<dbReference type="CDD" id="cd08432">
    <property type="entry name" value="PBP2_GcdR_TrpI_HvrB_AmpR_like"/>
    <property type="match status" value="1"/>
</dbReference>
<dbReference type="GO" id="GO:0043565">
    <property type="term" value="F:sequence-specific DNA binding"/>
    <property type="evidence" value="ECO:0007669"/>
    <property type="project" value="TreeGrafter"/>
</dbReference>
<evidence type="ECO:0000256" key="4">
    <source>
        <dbReference type="ARBA" id="ARBA00023163"/>
    </source>
</evidence>
<dbReference type="InterPro" id="IPR036388">
    <property type="entry name" value="WH-like_DNA-bd_sf"/>
</dbReference>
<dbReference type="PANTHER" id="PTHR30537:SF74">
    <property type="entry name" value="HTH-TYPE TRANSCRIPTIONAL REGULATOR TRPI"/>
    <property type="match status" value="1"/>
</dbReference>